<dbReference type="Gene3D" id="2.130.10.10">
    <property type="entry name" value="YVTN repeat-like/Quinoprotein amine dehydrogenase"/>
    <property type="match status" value="1"/>
</dbReference>
<dbReference type="SUPFAM" id="SSF50729">
    <property type="entry name" value="PH domain-like"/>
    <property type="match status" value="1"/>
</dbReference>
<dbReference type="InterPro" id="IPR000409">
    <property type="entry name" value="BEACH_dom"/>
</dbReference>
<evidence type="ECO:0000259" key="3">
    <source>
        <dbReference type="PROSITE" id="PS51783"/>
    </source>
</evidence>
<evidence type="ECO:0000256" key="1">
    <source>
        <dbReference type="PROSITE-ProRule" id="PRU00221"/>
    </source>
</evidence>
<name>A0A196SIR9_BLAHN</name>
<gene>
    <name evidence="4" type="ORF">AV274_2069</name>
</gene>
<feature type="domain" description="BEACH-type PH" evidence="3">
    <location>
        <begin position="1349"/>
        <end position="1463"/>
    </location>
</feature>
<dbReference type="InterPro" id="IPR050865">
    <property type="entry name" value="BEACH_Domain"/>
</dbReference>
<dbReference type="PROSITE" id="PS50197">
    <property type="entry name" value="BEACH"/>
    <property type="match status" value="1"/>
</dbReference>
<sequence length="2158" mass="243209">MNQFGEDAGLIRLQELYLDPLFESCGSNGELKCVATTESMETLFTSLKKHTFKEITDVLLGMENRVHQSVQTLTVIHDCCIIKQLVMLYFRQGSIDSKDVDIQGTLLRKIADLILYMGEFSCNQTDAKWLLFPFNKSCRFVIQNPLFLNIYFDTIRKLVSSPLHPTEALFFKQEPEALAVPPLQSFPSSAYAISLSLAVMSLCSVSAGSGRCVLLRIESPNYTPARGCRIELVTIGTTLQLRIVSKGKEDSVDVLNAISESRWQRIVLTQSRSSRRGMTVLTINGKERLSQKMVMPESDVMVGGHVTVCSEGFVGFLSDVALYDCSSVEERMPTNAVFSYSCNSMDQSLLFDLSTNNVNASISNAVPTHCEYVNNSILSLGGVNMFFPLIVPPTQLAAEVQLAHVIPSSCISRVVRIITEILLTSPPNRTLFDSMNGVSALTSLFMLFDASCITHELFIAVNDFCEFLHTQQLESRYGSVESLLLNWNIWRKGDSKMKQFAIDRILTLFGQDEAIRMESSLSFCKTILYDEGCDESYVSTLIFRELLTLCEMGKAVDALPELLKEAQQNQTSVVFATRFFSFLATLAAKKETVKTLCKDGSLSKDEVVRLMVRSVLHFNNAPMRVRMYNALTELLRAVPDLCVFAQEDVDLIVTAYKQSCSYTIQCDEYYALLQLVTDSPHPAPATVKVIRNPLFLQLPLRLLASSSTAFCRHLLLQDLVDMSGNEKKKENMKNMKYDGFFMDLLLLVPRMEPESGAPEKKPALVGSIRKCVDVLLHITSETETPQAEKAFATLRDADCEEAFAALVQVFKSQNAQQWCREKAVDLMYESSRGRYNSVLNSIRLMLLEDVMRLYSRFSLSSMPILSRCLRSVALPYTSEQILLLLYKLSLGDLFQMKNLSKVKAANINSFVFVFVQQFWKSSLSKQNEAQFAAMIELISRFFSDTAAQVLASAEPEQNRLDAYASLLTLKEVRSEQALPPTGCFFFGLWVGLRLLQYALKEKREVLVICEHMKAIVFSNQSHLQEEEHDAVLSFFVAQLLKLQKEEQTTQLKDLLTALGSLCQVEDVAEYCDSAACKEKVKKVEQMLVVFEELSSRSVKKEQEAFRQAQSERQAQLERQFLRFEGSKESRALFRQNSERSGVMDIRQRLQKEQESRQNLAILFDVIARLRSSETSVWYREKNRVQFYTMCECMNEEGARCVMVPFYNGTSRQEARKRGGKKNAKEEMDLNKMKTLFLQLKSARDASALSEEETALLKTRVEMLLKQYSNVTTTIAEKKKQKESFLKGFIGKVRCGSDVVEYPFSVAGIRFSATDPMLEDLSFTNYAELQEYIMEATIEKTEKMDEEEAVSAPLALYKKAVTLVCFSYEVACELCMKQDRLFLKAESIKPVGGEAPSKPLPHFAQIQDLLLHNREVLLADVVSVLPRNHLLGNKALELFFGSGDSWYLDFASLEDRKEFFGLLSHAVQPALQKTLLFRRIASPSQLFHELPLTQQWLSYNISTFDYLIRLNFISGRSYKSLSQYPVFPWVLADYTSSTIDLNDPAVYRDLSKPVGALNEERLQSFLERYESMVEMQDAEGAMPPFMYGTHYSTPGYVLHYLVRTEPYTLFHIDLQNGCFDDYNRLFNSVEAAWHSSLNSQGDVKELTPEWFCLPAFLRNASKFPLNDSDPKAVCDVVLPPWAHNSPEEFIRIQRDALESDHVSAHLNEWIDLIWGVNQKGEEAAKHNNLFFNMTYVEDIDLSAVSDDATRQNLITQIAQYGQIPAQLLLKPHPVRYFREQALALALPSVHAQCSSLLPALVPQIVLHTRHKSPIASVLIADDHITLLDSVGRCSCHALDATACDKSNFPFTFTINDKHTKRVASGLTTETKLALVPALQFTIVASYGNRDDNVYVNWVKASAGSVSPEKTVPLEQHFDVVMCCDWSCDREVLLAFGGRDGLVSLWKVENKALQASRLRLLLTATATPQITLEHLFTGFKAGIECVSIDASNRLLFTADTTASFYIHSVETGECLFVVALKPILTPILRGSFKHLHVIAMACSVRGDCFVLTRCKKDSKVVHVFLLFHCNGVLVSSCVVEEEELLPRLLVCRDGDHFLYCHKAGIVVRSVLDGMKVVRSIECQPPCPYSCVAMSKDERLIIAGLEYGSAIAFGLHFGVGE</sequence>
<organism evidence="4 5">
    <name type="scientific">Blastocystis sp. subtype 1 (strain ATCC 50177 / NandII)</name>
    <dbReference type="NCBI Taxonomy" id="478820"/>
    <lineage>
        <taxon>Eukaryota</taxon>
        <taxon>Sar</taxon>
        <taxon>Stramenopiles</taxon>
        <taxon>Bigyra</taxon>
        <taxon>Opalozoa</taxon>
        <taxon>Opalinata</taxon>
        <taxon>Blastocystidae</taxon>
        <taxon>Blastocystis</taxon>
    </lineage>
</organism>
<evidence type="ECO:0000259" key="2">
    <source>
        <dbReference type="PROSITE" id="PS50197"/>
    </source>
</evidence>
<dbReference type="InterPro" id="IPR036322">
    <property type="entry name" value="WD40_repeat_dom_sf"/>
</dbReference>
<dbReference type="SUPFAM" id="SSF50978">
    <property type="entry name" value="WD40 repeat-like"/>
    <property type="match status" value="1"/>
</dbReference>
<dbReference type="Gene3D" id="1.10.1540.10">
    <property type="entry name" value="BEACH domain"/>
    <property type="match status" value="1"/>
</dbReference>
<dbReference type="InterPro" id="IPR011993">
    <property type="entry name" value="PH-like_dom_sf"/>
</dbReference>
<dbReference type="Gene3D" id="2.30.29.30">
    <property type="entry name" value="Pleckstrin-homology domain (PH domain)/Phosphotyrosine-binding domain (PTB)"/>
    <property type="match status" value="1"/>
</dbReference>
<dbReference type="PANTHER" id="PTHR13743">
    <property type="entry name" value="BEIGE/BEACH-RELATED"/>
    <property type="match status" value="1"/>
</dbReference>
<accession>A0A196SIR9</accession>
<feature type="repeat" description="WD" evidence="1">
    <location>
        <begin position="1912"/>
        <end position="1954"/>
    </location>
</feature>
<evidence type="ECO:0000313" key="5">
    <source>
        <dbReference type="Proteomes" id="UP000078348"/>
    </source>
</evidence>
<dbReference type="SMART" id="SM01026">
    <property type="entry name" value="Beach"/>
    <property type="match status" value="1"/>
</dbReference>
<protein>
    <submittedName>
        <fullName evidence="4">BEACH domain-containing protein</fullName>
    </submittedName>
</protein>
<dbReference type="SUPFAM" id="SSF81837">
    <property type="entry name" value="BEACH domain"/>
    <property type="match status" value="1"/>
</dbReference>
<dbReference type="InterPro" id="IPR023362">
    <property type="entry name" value="PH-BEACH_dom"/>
</dbReference>
<dbReference type="CDD" id="cd06071">
    <property type="entry name" value="Beach"/>
    <property type="match status" value="1"/>
</dbReference>
<dbReference type="Pfam" id="PF02138">
    <property type="entry name" value="Beach"/>
    <property type="match status" value="1"/>
</dbReference>
<dbReference type="InterPro" id="IPR036372">
    <property type="entry name" value="BEACH_dom_sf"/>
</dbReference>
<dbReference type="SMART" id="SM00320">
    <property type="entry name" value="WD40"/>
    <property type="match status" value="2"/>
</dbReference>
<keyword evidence="5" id="KW-1185">Reference proteome</keyword>
<dbReference type="Proteomes" id="UP000078348">
    <property type="component" value="Unassembled WGS sequence"/>
</dbReference>
<comment type="caution">
    <text evidence="4">The sequence shown here is derived from an EMBL/GenBank/DDBJ whole genome shotgun (WGS) entry which is preliminary data.</text>
</comment>
<dbReference type="InterPro" id="IPR013320">
    <property type="entry name" value="ConA-like_dom_sf"/>
</dbReference>
<proteinExistence type="predicted"/>
<dbReference type="InterPro" id="IPR015943">
    <property type="entry name" value="WD40/YVTN_repeat-like_dom_sf"/>
</dbReference>
<dbReference type="EMBL" id="LXWW01000095">
    <property type="protein sequence ID" value="OAO16206.1"/>
    <property type="molecule type" value="Genomic_DNA"/>
</dbReference>
<feature type="domain" description="BEACH" evidence="2">
    <location>
        <begin position="1480"/>
        <end position="1774"/>
    </location>
</feature>
<dbReference type="SUPFAM" id="SSF49899">
    <property type="entry name" value="Concanavalin A-like lectins/glucanases"/>
    <property type="match status" value="1"/>
</dbReference>
<dbReference type="STRING" id="478820.A0A196SIR9"/>
<dbReference type="PROSITE" id="PS50082">
    <property type="entry name" value="WD_REPEATS_2"/>
    <property type="match status" value="1"/>
</dbReference>
<keyword evidence="1" id="KW-0853">WD repeat</keyword>
<dbReference type="OrthoDB" id="26681at2759"/>
<reference evidence="4 5" key="1">
    <citation type="submission" date="2016-05" db="EMBL/GenBank/DDBJ databases">
        <title>Nuclear genome of Blastocystis sp. subtype 1 NandII.</title>
        <authorList>
            <person name="Gentekaki E."/>
            <person name="Curtis B."/>
            <person name="Stairs C."/>
            <person name="Eme L."/>
            <person name="Herman E."/>
            <person name="Klimes V."/>
            <person name="Arias M.C."/>
            <person name="Elias M."/>
            <person name="Hilliou F."/>
            <person name="Klute M."/>
            <person name="Malik S.-B."/>
            <person name="Pightling A."/>
            <person name="Rachubinski R."/>
            <person name="Salas D."/>
            <person name="Schlacht A."/>
            <person name="Suga H."/>
            <person name="Archibald J."/>
            <person name="Ball S.G."/>
            <person name="Clark G."/>
            <person name="Dacks J."/>
            <person name="Van Der Giezen M."/>
            <person name="Tsaousis A."/>
            <person name="Roger A."/>
        </authorList>
    </citation>
    <scope>NUCLEOTIDE SEQUENCE [LARGE SCALE GENOMIC DNA]</scope>
    <source>
        <strain evidence="5">ATCC 50177 / NandII</strain>
    </source>
</reference>
<dbReference type="PROSITE" id="PS51783">
    <property type="entry name" value="PH_BEACH"/>
    <property type="match status" value="1"/>
</dbReference>
<dbReference type="InterPro" id="IPR001680">
    <property type="entry name" value="WD40_rpt"/>
</dbReference>
<evidence type="ECO:0000313" key="4">
    <source>
        <dbReference type="EMBL" id="OAO16206.1"/>
    </source>
</evidence>
<dbReference type="PANTHER" id="PTHR13743:SF123">
    <property type="entry name" value="PROTEIN FAN"/>
    <property type="match status" value="1"/>
</dbReference>